<keyword evidence="6" id="KW-0276">Fatty acid metabolism</keyword>
<dbReference type="GO" id="GO:0006633">
    <property type="term" value="P:fatty acid biosynthetic process"/>
    <property type="evidence" value="ECO:0007669"/>
    <property type="project" value="InterPro"/>
</dbReference>
<evidence type="ECO:0000313" key="25">
    <source>
        <dbReference type="Proteomes" id="UP000245629"/>
    </source>
</evidence>
<dbReference type="SUPFAM" id="SSF47336">
    <property type="entry name" value="ACP-like"/>
    <property type="match status" value="1"/>
</dbReference>
<dbReference type="Pfam" id="PF02801">
    <property type="entry name" value="Ketoacyl-synt_C"/>
    <property type="match status" value="1"/>
</dbReference>
<keyword evidence="10" id="KW-0511">Multifunctional enzyme</keyword>
<evidence type="ECO:0000256" key="2">
    <source>
        <dbReference type="ARBA" id="ARBA00001957"/>
    </source>
</evidence>
<evidence type="ECO:0000256" key="16">
    <source>
        <dbReference type="ARBA" id="ARBA00066974"/>
    </source>
</evidence>
<feature type="domain" description="Ketosynthase family 3 (KS3)" evidence="23">
    <location>
        <begin position="8"/>
        <end position="433"/>
    </location>
</feature>
<dbReference type="Proteomes" id="UP000245629">
    <property type="component" value="Chromosome 3"/>
</dbReference>
<dbReference type="InterPro" id="IPR013968">
    <property type="entry name" value="PKS_KR"/>
</dbReference>
<dbReference type="Pfam" id="PF22621">
    <property type="entry name" value="CurL-like_PKS_C"/>
    <property type="match status" value="1"/>
</dbReference>
<dbReference type="InterPro" id="IPR036736">
    <property type="entry name" value="ACP-like_sf"/>
</dbReference>
<proteinExistence type="predicted"/>
<dbReference type="InterPro" id="IPR016035">
    <property type="entry name" value="Acyl_Trfase/lysoPLipase"/>
</dbReference>
<dbReference type="SMART" id="SM00825">
    <property type="entry name" value="PKS_KS"/>
    <property type="match status" value="1"/>
</dbReference>
<dbReference type="CDD" id="cd00833">
    <property type="entry name" value="PKS"/>
    <property type="match status" value="1"/>
</dbReference>
<dbReference type="PROSITE" id="PS51257">
    <property type="entry name" value="PROKAR_LIPOPROTEIN"/>
    <property type="match status" value="1"/>
</dbReference>
<protein>
    <recommendedName>
        <fullName evidence="17">Phenolphthiocerol/phthiocerol polyketide synthase subunit E</fullName>
        <ecNumber evidence="16">2.3.1.292</ecNumber>
    </recommendedName>
    <alternativeName>
        <fullName evidence="19">(Phenol)carboxyphthiodiolenone synthase subunit E</fullName>
    </alternativeName>
    <alternativeName>
        <fullName evidence="20">Beta-ketoacyl-acyl-carrier-protein synthase I</fullName>
    </alternativeName>
    <alternativeName>
        <fullName evidence="18">Phthiocerol synthesis polyketide synthase type I PpsE</fullName>
    </alternativeName>
</protein>
<evidence type="ECO:0000256" key="15">
    <source>
        <dbReference type="ARBA" id="ARBA00058455"/>
    </source>
</evidence>
<feature type="compositionally biased region" description="Basic and acidic residues" evidence="21">
    <location>
        <begin position="1603"/>
        <end position="1615"/>
    </location>
</feature>
<dbReference type="InterPro" id="IPR020841">
    <property type="entry name" value="PKS_Beta-ketoAc_synthase_dom"/>
</dbReference>
<keyword evidence="4" id="KW-0597">Phosphoprotein</keyword>
<feature type="domain" description="Carrier" evidence="22">
    <location>
        <begin position="1478"/>
        <end position="1553"/>
    </location>
</feature>
<evidence type="ECO:0000256" key="14">
    <source>
        <dbReference type="ARBA" id="ARBA00052745"/>
    </source>
</evidence>
<dbReference type="InterPro" id="IPR057326">
    <property type="entry name" value="KR_dom"/>
</dbReference>
<evidence type="ECO:0000259" key="22">
    <source>
        <dbReference type="PROSITE" id="PS50075"/>
    </source>
</evidence>
<evidence type="ECO:0000259" key="23">
    <source>
        <dbReference type="PROSITE" id="PS52004"/>
    </source>
</evidence>
<dbReference type="GO" id="GO:0004315">
    <property type="term" value="F:3-oxoacyl-[acyl-carrier-protein] synthase activity"/>
    <property type="evidence" value="ECO:0007669"/>
    <property type="project" value="InterPro"/>
</dbReference>
<comment type="catalytic activity">
    <reaction evidence="13">
        <text>docosanoyl-[(phenol)carboxyphthiodiolenone synthase] + 2 (S)-methylmalonyl-CoA + 3 malonyl-CoA + 5 NADPH + 10 H(+) = C34-carboxyphthiodiolenone-[(phenol)carboxyphthiodiolenone synthase] + 5 CO2 + 5 NADP(+) + 5 CoA + 2 H2O</text>
        <dbReference type="Rhea" id="RHEA:57752"/>
        <dbReference type="Rhea" id="RHEA-COMP:14987"/>
        <dbReference type="Rhea" id="RHEA-COMP:14988"/>
        <dbReference type="ChEBI" id="CHEBI:15377"/>
        <dbReference type="ChEBI" id="CHEBI:15378"/>
        <dbReference type="ChEBI" id="CHEBI:16526"/>
        <dbReference type="ChEBI" id="CHEBI:57287"/>
        <dbReference type="ChEBI" id="CHEBI:57327"/>
        <dbReference type="ChEBI" id="CHEBI:57384"/>
        <dbReference type="ChEBI" id="CHEBI:57783"/>
        <dbReference type="ChEBI" id="CHEBI:58349"/>
        <dbReference type="ChEBI" id="CHEBI:142237"/>
        <dbReference type="ChEBI" id="CHEBI:142238"/>
        <dbReference type="EC" id="2.3.1.292"/>
    </reaction>
</comment>
<evidence type="ECO:0000256" key="4">
    <source>
        <dbReference type="ARBA" id="ARBA00022553"/>
    </source>
</evidence>
<dbReference type="InterPro" id="IPR050091">
    <property type="entry name" value="PKS_NRPS_Biosynth_Enz"/>
</dbReference>
<dbReference type="InterPro" id="IPR029058">
    <property type="entry name" value="AB_hydrolase_fold"/>
</dbReference>
<feature type="region of interest" description="Disordered" evidence="21">
    <location>
        <begin position="1573"/>
        <end position="1615"/>
    </location>
</feature>
<evidence type="ECO:0000256" key="20">
    <source>
        <dbReference type="ARBA" id="ARBA00084020"/>
    </source>
</evidence>
<dbReference type="InterPro" id="IPR016036">
    <property type="entry name" value="Malonyl_transacylase_ACP-bd"/>
</dbReference>
<dbReference type="SUPFAM" id="SSF55048">
    <property type="entry name" value="Probable ACP-binding domain of malonyl-CoA ACP transacylase"/>
    <property type="match status" value="1"/>
</dbReference>
<dbReference type="GO" id="GO:0034081">
    <property type="term" value="C:polyketide synthase complex"/>
    <property type="evidence" value="ECO:0007669"/>
    <property type="project" value="UniProtKB-ARBA"/>
</dbReference>
<dbReference type="InterPro" id="IPR001227">
    <property type="entry name" value="Ac_transferase_dom_sf"/>
</dbReference>
<dbReference type="Pfam" id="PF00698">
    <property type="entry name" value="Acyl_transf_1"/>
    <property type="match status" value="1"/>
</dbReference>
<keyword evidence="5" id="KW-0808">Transferase</keyword>
<dbReference type="PROSITE" id="PS50075">
    <property type="entry name" value="CARRIER"/>
    <property type="match status" value="1"/>
</dbReference>
<dbReference type="OrthoDB" id="9778690at2"/>
<evidence type="ECO:0000256" key="7">
    <source>
        <dbReference type="ARBA" id="ARBA00022857"/>
    </source>
</evidence>
<dbReference type="InterPro" id="IPR014030">
    <property type="entry name" value="Ketoacyl_synth_N"/>
</dbReference>
<dbReference type="InterPro" id="IPR014043">
    <property type="entry name" value="Acyl_transferase_dom"/>
</dbReference>
<dbReference type="Gene3D" id="3.40.50.1820">
    <property type="entry name" value="alpha/beta hydrolase"/>
    <property type="match status" value="1"/>
</dbReference>
<evidence type="ECO:0000256" key="19">
    <source>
        <dbReference type="ARBA" id="ARBA00078169"/>
    </source>
</evidence>
<dbReference type="InterPro" id="IPR036291">
    <property type="entry name" value="NAD(P)-bd_dom_sf"/>
</dbReference>
<dbReference type="PANTHER" id="PTHR43775">
    <property type="entry name" value="FATTY ACID SYNTHASE"/>
    <property type="match status" value="1"/>
</dbReference>
<dbReference type="InterPro" id="IPR016039">
    <property type="entry name" value="Thiolase-like"/>
</dbReference>
<dbReference type="EMBL" id="CP029354">
    <property type="protein sequence ID" value="AWK88323.1"/>
    <property type="molecule type" value="Genomic_DNA"/>
</dbReference>
<evidence type="ECO:0000256" key="9">
    <source>
        <dbReference type="ARBA" id="ARBA00023098"/>
    </source>
</evidence>
<dbReference type="EC" id="2.3.1.292" evidence="16"/>
<evidence type="ECO:0000256" key="18">
    <source>
        <dbReference type="ARBA" id="ARBA00075053"/>
    </source>
</evidence>
<evidence type="ECO:0000256" key="3">
    <source>
        <dbReference type="ARBA" id="ARBA00022450"/>
    </source>
</evidence>
<evidence type="ECO:0000256" key="12">
    <source>
        <dbReference type="ARBA" id="ARBA00051971"/>
    </source>
</evidence>
<comment type="cofactor">
    <cofactor evidence="2">
        <name>pantetheine 4'-phosphate</name>
        <dbReference type="ChEBI" id="CHEBI:47942"/>
    </cofactor>
</comment>
<keyword evidence="3" id="KW-0596">Phosphopantetheine</keyword>
<evidence type="ECO:0000256" key="13">
    <source>
        <dbReference type="ARBA" id="ARBA00052119"/>
    </source>
</evidence>
<dbReference type="Pfam" id="PF00109">
    <property type="entry name" value="ketoacyl-synt"/>
    <property type="match status" value="1"/>
</dbReference>
<dbReference type="InterPro" id="IPR049490">
    <property type="entry name" value="C883_1060-like_KR_N"/>
</dbReference>
<dbReference type="SUPFAM" id="SSF51735">
    <property type="entry name" value="NAD(P)-binding Rossmann-fold domains"/>
    <property type="match status" value="2"/>
</dbReference>
<evidence type="ECO:0000256" key="6">
    <source>
        <dbReference type="ARBA" id="ARBA00022832"/>
    </source>
</evidence>
<keyword evidence="8" id="KW-0560">Oxidoreductase</keyword>
<dbReference type="SUPFAM" id="SSF53901">
    <property type="entry name" value="Thiolase-like"/>
    <property type="match status" value="1"/>
</dbReference>
<dbReference type="Gene3D" id="3.40.366.10">
    <property type="entry name" value="Malonyl-Coenzyme A Acyl Carrier Protein, domain 2"/>
    <property type="match status" value="2"/>
</dbReference>
<dbReference type="GO" id="GO:0016491">
    <property type="term" value="F:oxidoreductase activity"/>
    <property type="evidence" value="ECO:0007669"/>
    <property type="project" value="UniProtKB-KW"/>
</dbReference>
<evidence type="ECO:0000256" key="10">
    <source>
        <dbReference type="ARBA" id="ARBA00023268"/>
    </source>
</evidence>
<name>A0A2S2CUX8_9PROT</name>
<dbReference type="Pfam" id="PF00550">
    <property type="entry name" value="PP-binding"/>
    <property type="match status" value="1"/>
</dbReference>
<dbReference type="InterPro" id="IPR009081">
    <property type="entry name" value="PP-bd_ACP"/>
</dbReference>
<dbReference type="Gene3D" id="1.10.1240.100">
    <property type="match status" value="1"/>
</dbReference>
<dbReference type="Pfam" id="PF21394">
    <property type="entry name" value="Beta-ketacyl_N"/>
    <property type="match status" value="1"/>
</dbReference>
<reference evidence="25" key="1">
    <citation type="submission" date="2018-05" db="EMBL/GenBank/DDBJ databases">
        <title>Azospirillum thermophila sp. nov., a novel isolated from hot spring.</title>
        <authorList>
            <person name="Zhao Z."/>
        </authorList>
    </citation>
    <scope>NUCLEOTIDE SEQUENCE [LARGE SCALE GENOMIC DNA]</scope>
    <source>
        <strain evidence="25">CFH 70021</strain>
    </source>
</reference>
<dbReference type="CDD" id="cd08953">
    <property type="entry name" value="KR_2_SDR_x"/>
    <property type="match status" value="1"/>
</dbReference>
<comment type="catalytic activity">
    <reaction evidence="12">
        <text>19-(4-hydroxyphenyl)nonadecanoyl-[(phenol)carboxyphthiodiolenone synthase] + 2 (S)-methylmalonyl-CoA + 3 malonyl-CoA + 5 NADPH + 10 H(+) = C37-(phenol)carboxyphthiodiolenone-[(phenol)carboxyphthiodiolenone synthase] + 5 CO2 + 5 NADP(+) + 5 CoA + 2 H2O</text>
        <dbReference type="Rhea" id="RHEA:57760"/>
        <dbReference type="Rhea" id="RHEA-COMP:14273"/>
        <dbReference type="Rhea" id="RHEA-COMP:14990"/>
        <dbReference type="ChEBI" id="CHEBI:15377"/>
        <dbReference type="ChEBI" id="CHEBI:15378"/>
        <dbReference type="ChEBI" id="CHEBI:16526"/>
        <dbReference type="ChEBI" id="CHEBI:57287"/>
        <dbReference type="ChEBI" id="CHEBI:57327"/>
        <dbReference type="ChEBI" id="CHEBI:57384"/>
        <dbReference type="ChEBI" id="CHEBI:57783"/>
        <dbReference type="ChEBI" id="CHEBI:58349"/>
        <dbReference type="ChEBI" id="CHEBI:133301"/>
        <dbReference type="ChEBI" id="CHEBI:142260"/>
        <dbReference type="EC" id="2.3.1.292"/>
    </reaction>
</comment>
<dbReference type="PANTHER" id="PTHR43775:SF51">
    <property type="entry name" value="INACTIVE PHENOLPHTHIOCEROL SYNTHESIS POLYKETIDE SYNTHASE TYPE I PKS1-RELATED"/>
    <property type="match status" value="1"/>
</dbReference>
<evidence type="ECO:0000313" key="24">
    <source>
        <dbReference type="EMBL" id="AWK88323.1"/>
    </source>
</evidence>
<dbReference type="InterPro" id="IPR014031">
    <property type="entry name" value="Ketoacyl_synth_C"/>
</dbReference>
<evidence type="ECO:0000256" key="8">
    <source>
        <dbReference type="ARBA" id="ARBA00023002"/>
    </source>
</evidence>
<dbReference type="Gene3D" id="3.40.50.720">
    <property type="entry name" value="NAD(P)-binding Rossmann-like Domain"/>
    <property type="match status" value="1"/>
</dbReference>
<dbReference type="Pfam" id="PF08659">
    <property type="entry name" value="KR"/>
    <property type="match status" value="1"/>
</dbReference>
<gene>
    <name evidence="24" type="ORF">DEW08_19730</name>
</gene>
<dbReference type="SMART" id="SM00822">
    <property type="entry name" value="PKS_KR"/>
    <property type="match status" value="1"/>
</dbReference>
<comment type="catalytic activity">
    <reaction evidence="14">
        <text>icosanoyl-[(phenol)carboxyphthiodiolenone synthase] + 2 (S)-methylmalonyl-CoA + 3 malonyl-CoA + 5 NADPH + 10 H(+) = C32-carboxyphthiodiolenone-[(phenol)carboxyphthiodiolenone synthase] + 5 CO2 + 5 NADP(+) + 5 CoA + 2 H2O</text>
        <dbReference type="Rhea" id="RHEA:57748"/>
        <dbReference type="Rhea" id="RHEA-COMP:14985"/>
        <dbReference type="Rhea" id="RHEA-COMP:14986"/>
        <dbReference type="ChEBI" id="CHEBI:15377"/>
        <dbReference type="ChEBI" id="CHEBI:15378"/>
        <dbReference type="ChEBI" id="CHEBI:16526"/>
        <dbReference type="ChEBI" id="CHEBI:57287"/>
        <dbReference type="ChEBI" id="CHEBI:57327"/>
        <dbReference type="ChEBI" id="CHEBI:57384"/>
        <dbReference type="ChEBI" id="CHEBI:57783"/>
        <dbReference type="ChEBI" id="CHEBI:58349"/>
        <dbReference type="ChEBI" id="CHEBI:87848"/>
        <dbReference type="ChEBI" id="CHEBI:142236"/>
        <dbReference type="EC" id="2.3.1.292"/>
    </reaction>
</comment>
<dbReference type="FunFam" id="3.40.47.10:FF:000042">
    <property type="entry name" value="Polyketide synthase Pks13"/>
    <property type="match status" value="1"/>
</dbReference>
<evidence type="ECO:0000256" key="1">
    <source>
        <dbReference type="ARBA" id="ARBA00001937"/>
    </source>
</evidence>
<sequence>MEHRDLPPGAVAVVGLACRLPGADSPDAFWRLLRSGGEAITRFTAGELEAAGFDPAVTGQPGFVAAKGVLAEADGFDAGFFGFSPREAALMDPQHRVFLECAWMALEDAGYDPKGHPGAIGVFAGSILSTYLLRHLWPNRSLVETAGTFQLAVGNDPTFLATRAAYLLDLKGPAVSVGTACSTSLVAVHLACQSLLSHECDMALAGGVSIHLPLVSGYRYEDGGILSPDGHCRPFDAAARGTVSSDGAGVVTLKRLEDAVADGDVIHAVIRGSAINNDGSDKVGYTAPGVAGQARVIAEALAMAGVEPDTLALLEAHAAGTRLGDPIEVAALAEAFAGCATPASCAIGSVKSNIGHVDAAAGVAGLIKAVLALRHRAIPPSLHFTAPNPQLGLERTPFYVPTALVPYDRAEPMRAGVSSFGIGGTNAHVVLEEPPALPRAAPPPRPFELLLLSARSPAALDAACDRLADRLEGDPALPLGDVAHTLRRGRRGFEHRRILVAGTAAEAAALLRARDPQRCPAGAAPAERPGVAFLFPGLGDHYAGMGWELYCAEPQFRRTVDECAEILRDHQDGDIRDFLFAGRDWRNPVAGPAAPLSAEGGKIDLRAMLARRRPPAATDAPANAQADAQSGARIDAQAADLPRQGQPGIFVVEYALAQLLRSWGVEPDSLIGYSIGEFVAACVAGVVELADALAVVSARARLIESRVARGAMLAVPLPEEELRPRLPAGVSVGAVNGPRLTVLSGEETGIAALESALAAEGVSCQRLRSTHAYHSAMLEVIVADLRAVLARVTLRPPRIPYVSCVTGRWITDDEATDPGYWAQHLCRTVRFRDGLASLLDDPRRILLEVGPGQSLTSHAMAERARLRDRRNPIIPAMRWAYAEQSELAVLLRAVGQLWLAGAPMDPARLLVRGGERRVPLPTYPFERRRHWIEPPAAGREEDGPARRRARVEEWFYLPYWKPAVALPAPAQEVAAGTVEDWLVLRDGFGAGDVLASRLAMQGVRVTTVSPGDAFAWTGEAATLDPRREEEYRALARSLREAGRLPARIVHLWSLTGTDGALPDGGRFRQAQEVGFYSLMRLFRALWTEDPEGTVRLDLVTDGLFDVTGGEPLAAEKATLLAPILVAPQERPGVVCRCIDLDGLPADRGALADRLMTELMAKPAGPAVALRRGRRWVQDYEPVALPPPARTPLRERGVYLLTGGLGGVGLVLARHLAKTVQARLVLVGRTPLPDRAEWPRLLADPARDGRAASRVRQVLELESLGAEVLVVAADVADRTAMAHALALAEDRFGPLHGVIHGAGAVGVEAFREITRAGTADCEAQFRAKVHGLLVLDDLLAGRPLDFCVLMSSLAAVLGGLGFAAYSAGNLFLDAFARRRSRDGGLRWTSIDWDSWKLADVRPSIAGLGATVNAFTMEPEEGADALDRILMQGDLGQVVVSSGDLHGRLRQWVARDDAGKTDGDPAPLHQRPELRSGYAEPRSDLERTLAAIWTELFTIAPIGIHDNFFELGGHSLLATQLNARISSRLHVELSLATLLQAPTIAELATAIVGAQAAEADPDALAAMLDELGGLSPEELDRLLAEEAQSPPTESPPTESTPAESTHTEPEAMAAEHE</sequence>
<keyword evidence="9" id="KW-0443">Lipid metabolism</keyword>
<dbReference type="SUPFAM" id="SSF52151">
    <property type="entry name" value="FabD/lysophospholipase-like"/>
    <property type="match status" value="1"/>
</dbReference>
<organism evidence="24 25">
    <name type="scientific">Azospirillum thermophilum</name>
    <dbReference type="NCBI Taxonomy" id="2202148"/>
    <lineage>
        <taxon>Bacteria</taxon>
        <taxon>Pseudomonadati</taxon>
        <taxon>Pseudomonadota</taxon>
        <taxon>Alphaproteobacteria</taxon>
        <taxon>Rhodospirillales</taxon>
        <taxon>Azospirillaceae</taxon>
        <taxon>Azospirillum</taxon>
    </lineage>
</organism>
<dbReference type="KEGG" id="azz:DEW08_19730"/>
<evidence type="ECO:0000256" key="17">
    <source>
        <dbReference type="ARBA" id="ARBA00073623"/>
    </source>
</evidence>
<dbReference type="Gene3D" id="3.30.70.3290">
    <property type="match status" value="1"/>
</dbReference>
<evidence type="ECO:0000256" key="21">
    <source>
        <dbReference type="SAM" id="MobiDB-lite"/>
    </source>
</evidence>
<dbReference type="FunFam" id="1.10.1200.10:FF:000005">
    <property type="entry name" value="Nonribosomal peptide synthetase 1"/>
    <property type="match status" value="1"/>
</dbReference>
<comment type="cofactor">
    <cofactor evidence="1">
        <name>NADP(+)</name>
        <dbReference type="ChEBI" id="CHEBI:58349"/>
    </cofactor>
</comment>
<evidence type="ECO:0000256" key="5">
    <source>
        <dbReference type="ARBA" id="ARBA00022679"/>
    </source>
</evidence>
<dbReference type="PROSITE" id="PS00606">
    <property type="entry name" value="KS3_1"/>
    <property type="match status" value="1"/>
</dbReference>
<accession>A0A2S2CUX8</accession>
<keyword evidence="25" id="KW-1185">Reference proteome</keyword>
<dbReference type="RefSeq" id="WP_109330482.1">
    <property type="nucleotide sequence ID" value="NZ_CP029354.1"/>
</dbReference>
<dbReference type="InterPro" id="IPR018201">
    <property type="entry name" value="Ketoacyl_synth_AS"/>
</dbReference>
<comment type="function">
    <text evidence="15">Part of the PpsABCDE complex involved in the biosynthesis of the lipid core common to phthiocerols and phenolphthiocerols by successive additions of malonyl-CoA or methylmalonyl-CoA extender units. PpsA can accept as substrate the activated forms of either icosanoyl (C20), docosanoyl (C22) or lignoceroyl (C24) groups from FadD26, or a (4-hydroxyphenyl)-C17 or (4-hydroxyphenyl)-C19 fatty acyl from FadD29. PpsA initiates the biosynthesis and extends its substrate using a malonyl-CoA extender unit. The PpsB and PpsC proteins add the second and third malonyl-CoA extender units. PpsD adds an (R)-methylmalonyl unit and PpsE adds a second (R)-methylmalonyl unit. The incorporation of the methylmalonyl units results in formation of two branched methyl groups in the elongated product.</text>
</comment>
<dbReference type="Gene3D" id="3.40.47.10">
    <property type="match status" value="1"/>
</dbReference>
<keyword evidence="7" id="KW-0521">NADP</keyword>
<evidence type="ECO:0000256" key="11">
    <source>
        <dbReference type="ARBA" id="ARBA00050973"/>
    </source>
</evidence>
<comment type="catalytic activity">
    <reaction evidence="11">
        <text>17-(4-hydroxyphenyl)heptadecanoyl-[(phenol)carboxyphthiodiolenone synthase] + 2 (S)-methylmalonyl-CoA + 3 malonyl-CoA + 5 NADPH + 10 H(+) = C35-(phenol)carboxyphthiodiolenone-[(phenol)carboxyphthiodiolenone synthase] + 5 CO2 + 5 NADP(+) + 5 CoA + 2 H2O</text>
        <dbReference type="Rhea" id="RHEA:57756"/>
        <dbReference type="Rhea" id="RHEA-COMP:14272"/>
        <dbReference type="Rhea" id="RHEA-COMP:14989"/>
        <dbReference type="ChEBI" id="CHEBI:15377"/>
        <dbReference type="ChEBI" id="CHEBI:15378"/>
        <dbReference type="ChEBI" id="CHEBI:16526"/>
        <dbReference type="ChEBI" id="CHEBI:57287"/>
        <dbReference type="ChEBI" id="CHEBI:57327"/>
        <dbReference type="ChEBI" id="CHEBI:57384"/>
        <dbReference type="ChEBI" id="CHEBI:57783"/>
        <dbReference type="ChEBI" id="CHEBI:58349"/>
        <dbReference type="ChEBI" id="CHEBI:133300"/>
        <dbReference type="ChEBI" id="CHEBI:142259"/>
        <dbReference type="EC" id="2.3.1.292"/>
    </reaction>
</comment>
<dbReference type="PROSITE" id="PS52004">
    <property type="entry name" value="KS3_2"/>
    <property type="match status" value="1"/>
</dbReference>
<dbReference type="GO" id="GO:0004312">
    <property type="term" value="F:fatty acid synthase activity"/>
    <property type="evidence" value="ECO:0007669"/>
    <property type="project" value="TreeGrafter"/>
</dbReference>
<dbReference type="SMART" id="SM00827">
    <property type="entry name" value="PKS_AT"/>
    <property type="match status" value="1"/>
</dbReference>
<feature type="compositionally biased region" description="Low complexity" evidence="21">
    <location>
        <begin position="1583"/>
        <end position="1602"/>
    </location>
</feature>